<dbReference type="InterPro" id="IPR050101">
    <property type="entry name" value="CinA"/>
</dbReference>
<evidence type="ECO:0000259" key="1">
    <source>
        <dbReference type="SMART" id="SM00852"/>
    </source>
</evidence>
<dbReference type="SMART" id="SM00852">
    <property type="entry name" value="MoCF_biosynth"/>
    <property type="match status" value="1"/>
</dbReference>
<gene>
    <name evidence="2" type="ORF">D3272_10945</name>
</gene>
<feature type="domain" description="MoaB/Mog" evidence="1">
    <location>
        <begin position="8"/>
        <end position="169"/>
    </location>
</feature>
<accession>A0A4Q2RC12</accession>
<organism evidence="2 3">
    <name type="scientific">Lichenibacterium ramalinae</name>
    <dbReference type="NCBI Taxonomy" id="2316527"/>
    <lineage>
        <taxon>Bacteria</taxon>
        <taxon>Pseudomonadati</taxon>
        <taxon>Pseudomonadota</taxon>
        <taxon>Alphaproteobacteria</taxon>
        <taxon>Hyphomicrobiales</taxon>
        <taxon>Lichenihabitantaceae</taxon>
        <taxon>Lichenibacterium</taxon>
    </lineage>
</organism>
<dbReference type="OrthoDB" id="9801454at2"/>
<evidence type="ECO:0000313" key="3">
    <source>
        <dbReference type="Proteomes" id="UP000289411"/>
    </source>
</evidence>
<dbReference type="RefSeq" id="WP_129219216.1">
    <property type="nucleotide sequence ID" value="NZ_QYBC01000008.1"/>
</dbReference>
<dbReference type="InterPro" id="IPR036425">
    <property type="entry name" value="MoaB/Mog-like_dom_sf"/>
</dbReference>
<dbReference type="Proteomes" id="UP000289411">
    <property type="component" value="Unassembled WGS sequence"/>
</dbReference>
<dbReference type="Gene3D" id="3.40.980.10">
    <property type="entry name" value="MoaB/Mog-like domain"/>
    <property type="match status" value="1"/>
</dbReference>
<reference evidence="2 3" key="1">
    <citation type="submission" date="2018-09" db="EMBL/GenBank/DDBJ databases">
        <authorList>
            <person name="Grouzdev D.S."/>
            <person name="Krutkina M.S."/>
        </authorList>
    </citation>
    <scope>NUCLEOTIDE SEQUENCE [LARGE SCALE GENOMIC DNA]</scope>
    <source>
        <strain evidence="2 3">RmlP001</strain>
    </source>
</reference>
<protein>
    <submittedName>
        <fullName evidence="2">Competence/damage-inducible protein A</fullName>
    </submittedName>
</protein>
<dbReference type="PANTHER" id="PTHR13939:SF0">
    <property type="entry name" value="NMN AMIDOHYDROLASE-LIKE PROTEIN YFAY"/>
    <property type="match status" value="1"/>
</dbReference>
<reference evidence="2 3" key="2">
    <citation type="submission" date="2019-02" db="EMBL/GenBank/DDBJ databases">
        <title>'Lichenibacterium ramalinii' gen. nov. sp. nov., 'Lichenibacterium minor' gen. nov. sp. nov.</title>
        <authorList>
            <person name="Pankratov T."/>
        </authorList>
    </citation>
    <scope>NUCLEOTIDE SEQUENCE [LARGE SCALE GENOMIC DNA]</scope>
    <source>
        <strain evidence="2 3">RmlP001</strain>
    </source>
</reference>
<dbReference type="AlphaFoldDB" id="A0A4Q2RC12"/>
<comment type="caution">
    <text evidence="2">The sequence shown here is derived from an EMBL/GenBank/DDBJ whole genome shotgun (WGS) entry which is preliminary data.</text>
</comment>
<name>A0A4Q2RC12_9HYPH</name>
<dbReference type="SUPFAM" id="SSF53218">
    <property type="entry name" value="Molybdenum cofactor biosynthesis proteins"/>
    <property type="match status" value="1"/>
</dbReference>
<dbReference type="EMBL" id="QYBC01000008">
    <property type="protein sequence ID" value="RYB04981.1"/>
    <property type="molecule type" value="Genomic_DNA"/>
</dbReference>
<dbReference type="PANTHER" id="PTHR13939">
    <property type="entry name" value="NICOTINAMIDE-NUCLEOTIDE AMIDOHYDROLASE PNCC"/>
    <property type="match status" value="1"/>
</dbReference>
<dbReference type="CDD" id="cd00885">
    <property type="entry name" value="cinA"/>
    <property type="match status" value="1"/>
</dbReference>
<dbReference type="InterPro" id="IPR056596">
    <property type="entry name" value="FLAD1_M"/>
</dbReference>
<proteinExistence type="predicted"/>
<evidence type="ECO:0000313" key="2">
    <source>
        <dbReference type="EMBL" id="RYB04981.1"/>
    </source>
</evidence>
<dbReference type="InterPro" id="IPR001453">
    <property type="entry name" value="MoaB/Mog_dom"/>
</dbReference>
<sequence length="248" mass="26145">MSTPVTAAILVIGDEILSGRTKDKNIGTIADVLMAMGIDLREVRIVPDVEEEIVAAANALRRRYTYLFTTGGIGPTHDDITADSIAKAFGVGISERPDAIAMLLERIKPEDLNEARRRMARIPDGADLIRNDVSKAPGFMLDNVVVMAGVPAIMQNMLDNVAPRLAGGTRMVSRSIDAAGLPEGAYAAGLGALAKAHAEVSIGSYPSFSPDGFRNQIVVRGRDEARVAAAAAAVETLLADLRGDAVPV</sequence>
<dbReference type="Pfam" id="PF00994">
    <property type="entry name" value="MoCF_biosynth"/>
    <property type="match status" value="1"/>
</dbReference>
<keyword evidence="3" id="KW-1185">Reference proteome</keyword>
<dbReference type="Pfam" id="PF24102">
    <property type="entry name" value="FLAD1_M"/>
    <property type="match status" value="1"/>
</dbReference>